<dbReference type="eggNOG" id="ENOG502QRBK">
    <property type="taxonomic scope" value="Eukaryota"/>
</dbReference>
<dbReference type="OMA" id="NDTHIWC"/>
<reference evidence="6 7" key="1">
    <citation type="journal article" date="2013" name="Front. Plant Sci.">
        <title>The Reference Genome of the Halophytic Plant Eutrema salsugineum.</title>
        <authorList>
            <person name="Yang R."/>
            <person name="Jarvis D.E."/>
            <person name="Chen H."/>
            <person name="Beilstein M.A."/>
            <person name="Grimwood J."/>
            <person name="Jenkins J."/>
            <person name="Shu S."/>
            <person name="Prochnik S."/>
            <person name="Xin M."/>
            <person name="Ma C."/>
            <person name="Schmutz J."/>
            <person name="Wing R.A."/>
            <person name="Mitchell-Olds T."/>
            <person name="Schumaker K.S."/>
            <person name="Wang X."/>
        </authorList>
    </citation>
    <scope>NUCLEOTIDE SEQUENCE [LARGE SCALE GENOMIC DNA]</scope>
</reference>
<dbReference type="CDD" id="cd01837">
    <property type="entry name" value="SGNH_plant_lipase_like"/>
    <property type="match status" value="1"/>
</dbReference>
<keyword evidence="2 5" id="KW-0732">Signal</keyword>
<dbReference type="Pfam" id="PF00657">
    <property type="entry name" value="Lipase_GDSL"/>
    <property type="match status" value="1"/>
</dbReference>
<evidence type="ECO:0000256" key="2">
    <source>
        <dbReference type="ARBA" id="ARBA00022729"/>
    </source>
</evidence>
<dbReference type="Gramene" id="ESQ41410">
    <property type="protein sequence ID" value="ESQ41410"/>
    <property type="gene ID" value="EUTSA_v10013537mg"/>
</dbReference>
<dbReference type="Proteomes" id="UP000030689">
    <property type="component" value="Unassembled WGS sequence"/>
</dbReference>
<organism evidence="6 7">
    <name type="scientific">Eutrema salsugineum</name>
    <name type="common">Saltwater cress</name>
    <name type="synonym">Sisymbrium salsugineum</name>
    <dbReference type="NCBI Taxonomy" id="72664"/>
    <lineage>
        <taxon>Eukaryota</taxon>
        <taxon>Viridiplantae</taxon>
        <taxon>Streptophyta</taxon>
        <taxon>Embryophyta</taxon>
        <taxon>Tracheophyta</taxon>
        <taxon>Spermatophyta</taxon>
        <taxon>Magnoliopsida</taxon>
        <taxon>eudicotyledons</taxon>
        <taxon>Gunneridae</taxon>
        <taxon>Pentapetalae</taxon>
        <taxon>rosids</taxon>
        <taxon>malvids</taxon>
        <taxon>Brassicales</taxon>
        <taxon>Brassicaceae</taxon>
        <taxon>Eutremeae</taxon>
        <taxon>Eutrema</taxon>
    </lineage>
</organism>
<dbReference type="AlphaFoldDB" id="V4KTX7"/>
<name>V4KTX7_EUTSA</name>
<protein>
    <submittedName>
        <fullName evidence="6">Uncharacterized protein</fullName>
    </submittedName>
</protein>
<accession>V4KTX7</accession>
<dbReference type="SUPFAM" id="SSF52266">
    <property type="entry name" value="SGNH hydrolase"/>
    <property type="match status" value="1"/>
</dbReference>
<dbReference type="KEGG" id="eus:EUTSA_v10013537mg"/>
<dbReference type="FunFam" id="3.40.50.1110:FF:000009">
    <property type="entry name" value="GDSL esterase/lipase At1g09390"/>
    <property type="match status" value="1"/>
</dbReference>
<keyword evidence="3" id="KW-0378">Hydrolase</keyword>
<dbReference type="InterPro" id="IPR036514">
    <property type="entry name" value="SGNH_hydro_sf"/>
</dbReference>
<proteinExistence type="inferred from homology"/>
<feature type="chain" id="PRO_5004720082" evidence="5">
    <location>
        <begin position="17"/>
        <end position="447"/>
    </location>
</feature>
<dbReference type="InterPro" id="IPR001087">
    <property type="entry name" value="GDSL"/>
</dbReference>
<keyword evidence="4" id="KW-0325">Glycoprotein</keyword>
<evidence type="ECO:0000256" key="5">
    <source>
        <dbReference type="SAM" id="SignalP"/>
    </source>
</evidence>
<evidence type="ECO:0000256" key="3">
    <source>
        <dbReference type="ARBA" id="ARBA00022801"/>
    </source>
</evidence>
<gene>
    <name evidence="6" type="ORF">EUTSA_v10013537mg</name>
</gene>
<evidence type="ECO:0000313" key="7">
    <source>
        <dbReference type="Proteomes" id="UP000030689"/>
    </source>
</evidence>
<keyword evidence="7" id="KW-1185">Reference proteome</keyword>
<evidence type="ECO:0000256" key="4">
    <source>
        <dbReference type="ARBA" id="ARBA00023180"/>
    </source>
</evidence>
<sequence>MKRLAVLLLNYLKVKSLLFIKTVEREIERERERERKECEAPLPSFSLSLIHSGIYLLTMKNDLKRARLLVPYAVFSWLLMCLLTATKAASVQPKCTFPAIYNFGDSNSDTGGISAAFEPIRAPYGQGFFHQPAGRDSDGRLTIDFIAERVELPYLSAYLNSLGSNFRHGANFATGGSTIRRQNETIFQYGISPFSLDMQIAQFDQFKARSAQLFKQTKIRFEREKLPRQEEFAKALYTFDIGQNDLSVGFRTMSFDQLKATIPDILSHLASAIRNIYQQGGRTFWVHNTGPFGCLPVNMFYMGNPAPGYLDKSGCVKAQNEMAMEFNRKLKETVINLRKELAKAAITYVDVYAAKYEMMSNPKKLGFATPLKVCCGYHEKYDHIWCGNKGKVNNTEIYGGSCSNPAMAVSWDGVHYTEAANKHVADRTLGGLLTDPPVPITRACYRQ</sequence>
<comment type="similarity">
    <text evidence="1">Belongs to the 'GDSL' lipolytic enzyme family.</text>
</comment>
<evidence type="ECO:0000256" key="1">
    <source>
        <dbReference type="ARBA" id="ARBA00008668"/>
    </source>
</evidence>
<dbReference type="InterPro" id="IPR035669">
    <property type="entry name" value="SGNH_plant_lipase-like"/>
</dbReference>
<dbReference type="STRING" id="72664.V4KTX7"/>
<dbReference type="EMBL" id="KI517464">
    <property type="protein sequence ID" value="ESQ41410.1"/>
    <property type="molecule type" value="Genomic_DNA"/>
</dbReference>
<dbReference type="PANTHER" id="PTHR22835:SF219">
    <property type="entry name" value="GDSL-LIKE LIPASE_ACYLHYDROLASE"/>
    <property type="match status" value="1"/>
</dbReference>
<feature type="signal peptide" evidence="5">
    <location>
        <begin position="1"/>
        <end position="16"/>
    </location>
</feature>
<dbReference type="Gene3D" id="3.40.50.1110">
    <property type="entry name" value="SGNH hydrolase"/>
    <property type="match status" value="1"/>
</dbReference>
<evidence type="ECO:0000313" key="6">
    <source>
        <dbReference type="EMBL" id="ESQ41410.1"/>
    </source>
</evidence>
<dbReference type="PANTHER" id="PTHR22835">
    <property type="entry name" value="ZINC FINGER FYVE DOMAIN CONTAINING PROTEIN"/>
    <property type="match status" value="1"/>
</dbReference>
<dbReference type="GO" id="GO:0016788">
    <property type="term" value="F:hydrolase activity, acting on ester bonds"/>
    <property type="evidence" value="ECO:0007669"/>
    <property type="project" value="InterPro"/>
</dbReference>